<dbReference type="EMBL" id="KV425599">
    <property type="protein sequence ID" value="KZT22128.1"/>
    <property type="molecule type" value="Genomic_DNA"/>
</dbReference>
<evidence type="ECO:0000256" key="1">
    <source>
        <dbReference type="SAM" id="Phobius"/>
    </source>
</evidence>
<organism evidence="2 3">
    <name type="scientific">Neolentinus lepideus HHB14362 ss-1</name>
    <dbReference type="NCBI Taxonomy" id="1314782"/>
    <lineage>
        <taxon>Eukaryota</taxon>
        <taxon>Fungi</taxon>
        <taxon>Dikarya</taxon>
        <taxon>Basidiomycota</taxon>
        <taxon>Agaricomycotina</taxon>
        <taxon>Agaricomycetes</taxon>
        <taxon>Gloeophyllales</taxon>
        <taxon>Gloeophyllaceae</taxon>
        <taxon>Neolentinus</taxon>
    </lineage>
</organism>
<evidence type="ECO:0000313" key="2">
    <source>
        <dbReference type="EMBL" id="KZT22128.1"/>
    </source>
</evidence>
<evidence type="ECO:0000313" key="3">
    <source>
        <dbReference type="Proteomes" id="UP000076761"/>
    </source>
</evidence>
<gene>
    <name evidence="2" type="ORF">NEOLEDRAFT_681249</name>
</gene>
<reference evidence="2 3" key="1">
    <citation type="journal article" date="2016" name="Mol. Biol. Evol.">
        <title>Comparative Genomics of Early-Diverging Mushroom-Forming Fungi Provides Insights into the Origins of Lignocellulose Decay Capabilities.</title>
        <authorList>
            <person name="Nagy L.G."/>
            <person name="Riley R."/>
            <person name="Tritt A."/>
            <person name="Adam C."/>
            <person name="Daum C."/>
            <person name="Floudas D."/>
            <person name="Sun H."/>
            <person name="Yadav J.S."/>
            <person name="Pangilinan J."/>
            <person name="Larsson K.H."/>
            <person name="Matsuura K."/>
            <person name="Barry K."/>
            <person name="Labutti K."/>
            <person name="Kuo R."/>
            <person name="Ohm R.A."/>
            <person name="Bhattacharya S.S."/>
            <person name="Shirouzu T."/>
            <person name="Yoshinaga Y."/>
            <person name="Martin F.M."/>
            <person name="Grigoriev I.V."/>
            <person name="Hibbett D.S."/>
        </authorList>
    </citation>
    <scope>NUCLEOTIDE SEQUENCE [LARGE SCALE GENOMIC DNA]</scope>
    <source>
        <strain evidence="2 3">HHB14362 ss-1</strain>
    </source>
</reference>
<dbReference type="Proteomes" id="UP000076761">
    <property type="component" value="Unassembled WGS sequence"/>
</dbReference>
<keyword evidence="3" id="KW-1185">Reference proteome</keyword>
<proteinExistence type="predicted"/>
<protein>
    <submittedName>
        <fullName evidence="2">Uncharacterized protein</fullName>
    </submittedName>
</protein>
<name>A0A165QA30_9AGAM</name>
<keyword evidence="1" id="KW-0812">Transmembrane</keyword>
<dbReference type="AlphaFoldDB" id="A0A165QA30"/>
<feature type="transmembrane region" description="Helical" evidence="1">
    <location>
        <begin position="41"/>
        <end position="61"/>
    </location>
</feature>
<keyword evidence="1" id="KW-0472">Membrane</keyword>
<accession>A0A165QA30</accession>
<sequence length="108" mass="12400">MNSAIGNMANEFRTSKHTLLFHERRTWKHFKCSTSIHRGSWLMLGCWSGMAAFWAGGARMIPVPMKIYLTKWTTRKLSRLISNVLTSSFHLTDPSSTCLSLFPLRTLH</sequence>
<keyword evidence="1" id="KW-1133">Transmembrane helix</keyword>
<dbReference type="InParanoid" id="A0A165QA30"/>